<feature type="compositionally biased region" description="Basic and acidic residues" evidence="1">
    <location>
        <begin position="1786"/>
        <end position="1801"/>
    </location>
</feature>
<feature type="compositionally biased region" description="Basic and acidic residues" evidence="1">
    <location>
        <begin position="1375"/>
        <end position="1385"/>
    </location>
</feature>
<feature type="region of interest" description="Disordered" evidence="1">
    <location>
        <begin position="1459"/>
        <end position="1523"/>
    </location>
</feature>
<accession>A0A086JC08</accession>
<feature type="compositionally biased region" description="Basic and acidic residues" evidence="1">
    <location>
        <begin position="1182"/>
        <end position="1196"/>
    </location>
</feature>
<evidence type="ECO:0000256" key="1">
    <source>
        <dbReference type="SAM" id="MobiDB-lite"/>
    </source>
</evidence>
<feature type="region of interest" description="Disordered" evidence="1">
    <location>
        <begin position="165"/>
        <end position="582"/>
    </location>
</feature>
<evidence type="ECO:0000313" key="2">
    <source>
        <dbReference type="EMBL" id="KFG29676.1"/>
    </source>
</evidence>
<dbReference type="OrthoDB" id="334044at2759"/>
<organism evidence="2 3">
    <name type="scientific">Toxoplasma gondii GAB2-2007-GAL-DOM2</name>
    <dbReference type="NCBI Taxonomy" id="1130820"/>
    <lineage>
        <taxon>Eukaryota</taxon>
        <taxon>Sar</taxon>
        <taxon>Alveolata</taxon>
        <taxon>Apicomplexa</taxon>
        <taxon>Conoidasida</taxon>
        <taxon>Coccidia</taxon>
        <taxon>Eucoccidiorida</taxon>
        <taxon>Eimeriorina</taxon>
        <taxon>Sarcocystidae</taxon>
        <taxon>Toxoplasma</taxon>
    </lineage>
</organism>
<keyword evidence="2" id="KW-0540">Nuclease</keyword>
<feature type="compositionally biased region" description="Low complexity" evidence="1">
    <location>
        <begin position="1611"/>
        <end position="1628"/>
    </location>
</feature>
<feature type="compositionally biased region" description="Basic and acidic residues" evidence="1">
    <location>
        <begin position="1079"/>
        <end position="1103"/>
    </location>
</feature>
<feature type="region of interest" description="Disordered" evidence="1">
    <location>
        <begin position="1182"/>
        <end position="1226"/>
    </location>
</feature>
<feature type="compositionally biased region" description="Polar residues" evidence="1">
    <location>
        <begin position="864"/>
        <end position="874"/>
    </location>
</feature>
<evidence type="ECO:0000313" key="3">
    <source>
        <dbReference type="Proteomes" id="UP000028837"/>
    </source>
</evidence>
<protein>
    <submittedName>
        <fullName evidence="2">DNA repair protein endonuclease SAE2/CtIP carboxy-terminal protein</fullName>
    </submittedName>
</protein>
<sequence>MASDAFGSPTRDSPSASPAVRPPTWSQESVVEVSASAASSDLQNASSEKTRRESARTTLVVDSEEKGYAAFAADQRASGPPRLPCLASSSLHSIAPNSSQDEAEELCLNEAVERLCRTKAVEELCFEEESGKLSREEEIAFHRREEGREELGFQKDHADDREDDAVNLPTQLVPFHTPRFTSRRFRGADSESPDTWLGRTDSSREDALNAARVNHAAELHARSPAWTPRDAPETPVERTHESPVSKASSEQLSPPQRTEGIDLAGEREGNSTAISVECRSSRERNNAEGISTERCSREKSVGGRQWRKRGNSMTTARYVGTSKSDPGRSHSPRTVPQERTSEASASVTESSPAFSRGNPEGGRRIADQSRTEEGNAEGDVTRSRSEALSLNNRQEADTEERTNSLSVQVHEEDRRCSLSPGSSREDARARVQSKALSDSQTASKQKIMQTSRPLCASSETEAAGSLAKAGDPWVKRRDGGSRRIMGDGHKRERRAKEDEETDARKRDTRERKEDTEGRRSDVSRERQVSGERGERVDKAAEATGAEAETRRERKRRRLDPRRNHDHASHASESSEEDGSFHSADASFRSGVETLLSLLSRQRKQIRALTQQVNAMARVQQLQEGELATLRKRNEVVLSLLSNGPFSMHAPKRKRPPLLACRRSGSGSGKWYCSEGYADSPLPTEKESCLMACFQPHTLSLHSPSLASDSRARASVGASVSAALHASWDSSEVRAPPSHCEASSISPARFQSTPVASSTLAPALSSSPSFSLHSSQPSSSSSSSSLQSSSATSFSSCLQSTSSSFSPSASSCLDPSDSPEALHATACRDSMCRKSVNPFQGCLGESGAFGGDEGEGAQRMREPSGQVSPLQTNEADASAATREENKENEAVCEGESDRRRCVLKPSLLHASGTQQRRPDTAKRRETETPHAVHLPAPPGRTSRPADGACTVSLSPRLSSPSPCSHVSSFFSRGEQLRNASPVPRERSDGVHPRSPAGQEPRLPRRTSQDLCERRRSVTRERKAPSAGGEHGEAERESRGSKRDRDLRGCERTGGIRENCRWAGESCSADGNAICEAKRRKTEEGGDAARDRNRKGQERGEDRGMGKVSGMGERTEKRACKSGAPCCRRSESDEAGKENSLCRHRGRTGEVREVECLSFVEKLSEPRGGQSAAAAFLSSLEKATEWGGARESENENARIRPVAQEVHADEPKDAAKPQVTRHLEEENRQFRVSPRIWPQHRLGREAERDREEFVEEEELEKEERVEDGQMKSTLPAPHQRGECVTGAEAPGVRPVAEQERKRTAEIEGLGGDIRLWSVRAAPKRTAKDETFFRVSRSRFDVASSDKTSPDGELRNSKGVRGNRKDREGRGRLGSKGKSGDGRCEPRELPAAAAPRRGCSRKGAVRSSALLALRERQRRWESLPRVRLLAPERRVRLQMPGADCSQCARFYSMLQEDLAAEVSGRTKARGGENKEEDKEEKARDRGGNGQEEGEGQCPDFLGRTREDERGEGDSGKASGRAGSGRELGRLCLVQERRHGNVPVMSECRGFSESRVDSAKDLGASQGEPEESLSAEVSLLSVRGSERETSRETGRWSEAASSAGDRKRVSGQDASRSSVPVTSDSSSSSTSRARFWLSGPRSHASAVGRGEATVEGEAGGGKETTQETSECRWRGDLPESSLSPVPALPREKRRPRELGRKGERKKAQDERRNREGRPTTADSDGRDETRQDRKREQTKQKGENSEGRRWQVCSSLNRELLGASRHRYFAPPPSTPKGFWDFTTFSSPVRSRETNGDLTEREERA</sequence>
<feature type="compositionally biased region" description="Basic and acidic residues" evidence="1">
    <location>
        <begin position="361"/>
        <end position="385"/>
    </location>
</feature>
<feature type="compositionally biased region" description="Basic and acidic residues" evidence="1">
    <location>
        <begin position="230"/>
        <end position="243"/>
    </location>
</feature>
<keyword evidence="2" id="KW-0255">Endonuclease</keyword>
<feature type="compositionally biased region" description="Basic and acidic residues" evidence="1">
    <location>
        <begin position="1240"/>
        <end position="1249"/>
    </location>
</feature>
<feature type="compositionally biased region" description="Polar residues" evidence="1">
    <location>
        <begin position="245"/>
        <end position="256"/>
    </location>
</feature>
<feature type="compositionally biased region" description="Low complexity" evidence="1">
    <location>
        <begin position="342"/>
        <end position="351"/>
    </location>
</feature>
<feature type="region of interest" description="Disordered" evidence="1">
    <location>
        <begin position="1337"/>
        <end position="1402"/>
    </location>
</feature>
<dbReference type="Proteomes" id="UP000028837">
    <property type="component" value="Unassembled WGS sequence"/>
</dbReference>
<feature type="compositionally biased region" description="Basic and acidic residues" evidence="1">
    <location>
        <begin position="1546"/>
        <end position="1556"/>
    </location>
</feature>
<feature type="compositionally biased region" description="Basic and acidic residues" evidence="1">
    <location>
        <begin position="915"/>
        <end position="929"/>
    </location>
</feature>
<feature type="compositionally biased region" description="Low complexity" evidence="1">
    <location>
        <begin position="951"/>
        <end position="970"/>
    </location>
</feature>
<feature type="compositionally biased region" description="Basic and acidic residues" evidence="1">
    <location>
        <begin position="1126"/>
        <end position="1142"/>
    </location>
</feature>
<dbReference type="EMBL" id="AHZU02001704">
    <property type="protein sequence ID" value="KFG29676.1"/>
    <property type="molecule type" value="Genomic_DNA"/>
</dbReference>
<feature type="compositionally biased region" description="Polar residues" evidence="1">
    <location>
        <begin position="434"/>
        <end position="460"/>
    </location>
</feature>
<feature type="region of interest" description="Disordered" evidence="1">
    <location>
        <begin position="1074"/>
        <end position="1142"/>
    </location>
</feature>
<dbReference type="VEuPathDB" id="ToxoDB:TGDOM2_252280"/>
<name>A0A086JC08_TOXGO</name>
<feature type="compositionally biased region" description="Basic and acidic residues" evidence="1">
    <location>
        <begin position="1005"/>
        <end position="1048"/>
    </location>
</feature>
<feature type="compositionally biased region" description="Basic and acidic residues" evidence="1">
    <location>
        <begin position="1466"/>
        <end position="1483"/>
    </location>
</feature>
<feature type="compositionally biased region" description="Basic and acidic residues" evidence="1">
    <location>
        <begin position="1580"/>
        <end position="1591"/>
    </location>
</feature>
<feature type="compositionally biased region" description="Low complexity" evidence="1">
    <location>
        <begin position="1642"/>
        <end position="1652"/>
    </location>
</feature>
<proteinExistence type="predicted"/>
<feature type="region of interest" description="Disordered" evidence="1">
    <location>
        <begin position="846"/>
        <end position="1048"/>
    </location>
</feature>
<feature type="compositionally biased region" description="Basic and acidic residues" evidence="1">
    <location>
        <begin position="560"/>
        <end position="569"/>
    </location>
</feature>
<feature type="region of interest" description="Disordered" evidence="1">
    <location>
        <begin position="1"/>
        <end position="59"/>
    </location>
</feature>
<feature type="compositionally biased region" description="Basic and acidic residues" evidence="1">
    <location>
        <begin position="1499"/>
        <end position="1511"/>
    </location>
</feature>
<feature type="compositionally biased region" description="Basic and acidic residues" evidence="1">
    <location>
        <begin position="473"/>
        <end position="540"/>
    </location>
</feature>
<feature type="region of interest" description="Disordered" evidence="1">
    <location>
        <begin position="1765"/>
        <end position="1801"/>
    </location>
</feature>
<feature type="region of interest" description="Disordered" evidence="1">
    <location>
        <begin position="1538"/>
        <end position="1747"/>
    </location>
</feature>
<dbReference type="GO" id="GO:0004519">
    <property type="term" value="F:endonuclease activity"/>
    <property type="evidence" value="ECO:0007669"/>
    <property type="project" value="UniProtKB-KW"/>
</dbReference>
<reference evidence="2 3" key="1">
    <citation type="submission" date="2014-02" db="EMBL/GenBank/DDBJ databases">
        <authorList>
            <person name="Sibley D."/>
            <person name="Venepally P."/>
            <person name="Karamycheva S."/>
            <person name="Hadjithomas M."/>
            <person name="Khan A."/>
            <person name="Brunk B."/>
            <person name="Roos D."/>
            <person name="Caler E."/>
            <person name="Lorenzi H."/>
        </authorList>
    </citation>
    <scope>NUCLEOTIDE SEQUENCE [LARGE SCALE GENOMIC DNA]</scope>
    <source>
        <strain evidence="2 3">GAB2-2007-GAL-DOM2</strain>
    </source>
</reference>
<feature type="region of interest" description="Disordered" evidence="1">
    <location>
        <begin position="1240"/>
        <end position="1299"/>
    </location>
</feature>
<keyword evidence="2" id="KW-0378">Hydrolase</keyword>
<gene>
    <name evidence="2" type="ORF">TGDOM2_252280</name>
</gene>
<feature type="compositionally biased region" description="Basic and acidic residues" evidence="1">
    <location>
        <begin position="880"/>
        <end position="899"/>
    </location>
</feature>
<feature type="compositionally biased region" description="Basic and acidic residues" evidence="1">
    <location>
        <begin position="1204"/>
        <end position="1226"/>
    </location>
</feature>
<comment type="caution">
    <text evidence="2">The sequence shown here is derived from an EMBL/GenBank/DDBJ whole genome shotgun (WGS) entry which is preliminary data.</text>
</comment>
<feature type="compositionally biased region" description="Low complexity" evidence="1">
    <location>
        <begin position="28"/>
        <end position="40"/>
    </location>
</feature>
<feature type="compositionally biased region" description="Basic and acidic residues" evidence="1">
    <location>
        <begin position="1690"/>
        <end position="1745"/>
    </location>
</feature>